<sequence length="110" mass="12460">MPSRRNKAKPPTKQWQVRATLSSFEPPDKTVFPLVGESSGFSLGEKKTDTENMAYPPNGSEEDISLELEHDSSNIYSAESDGYHDDHLNFTTIILRRSKKRNRGLKPSHK</sequence>
<accession>A0A816SN34</accession>
<feature type="region of interest" description="Disordered" evidence="1">
    <location>
        <begin position="1"/>
        <end position="60"/>
    </location>
</feature>
<reference evidence="2" key="1">
    <citation type="submission" date="2021-01" db="EMBL/GenBank/DDBJ databases">
        <authorList>
            <consortium name="Genoscope - CEA"/>
            <person name="William W."/>
        </authorList>
    </citation>
    <scope>NUCLEOTIDE SEQUENCE</scope>
</reference>
<dbReference type="Proteomes" id="UP001295469">
    <property type="component" value="Chromosome A06"/>
</dbReference>
<evidence type="ECO:0000256" key="1">
    <source>
        <dbReference type="SAM" id="MobiDB-lite"/>
    </source>
</evidence>
<feature type="compositionally biased region" description="Polar residues" evidence="1">
    <location>
        <begin position="13"/>
        <end position="23"/>
    </location>
</feature>
<evidence type="ECO:0000313" key="2">
    <source>
        <dbReference type="EMBL" id="CAF2087604.1"/>
    </source>
</evidence>
<dbReference type="OMA" id="DTENMAY"/>
<organism evidence="2">
    <name type="scientific">Brassica napus</name>
    <name type="common">Rape</name>
    <dbReference type="NCBI Taxonomy" id="3708"/>
    <lineage>
        <taxon>Eukaryota</taxon>
        <taxon>Viridiplantae</taxon>
        <taxon>Streptophyta</taxon>
        <taxon>Embryophyta</taxon>
        <taxon>Tracheophyta</taxon>
        <taxon>Spermatophyta</taxon>
        <taxon>Magnoliopsida</taxon>
        <taxon>eudicotyledons</taxon>
        <taxon>Gunneridae</taxon>
        <taxon>Pentapetalae</taxon>
        <taxon>rosids</taxon>
        <taxon>malvids</taxon>
        <taxon>Brassicales</taxon>
        <taxon>Brassicaceae</taxon>
        <taxon>Brassiceae</taxon>
        <taxon>Brassica</taxon>
    </lineage>
</organism>
<name>A0A816SN34_BRANA</name>
<dbReference type="EMBL" id="HG994360">
    <property type="protein sequence ID" value="CAF2087604.1"/>
    <property type="molecule type" value="Genomic_DNA"/>
</dbReference>
<dbReference type="AlphaFoldDB" id="A0A816SN34"/>
<dbReference type="Gramene" id="CDY00342">
    <property type="protein sequence ID" value="CDY00342"/>
    <property type="gene ID" value="GSBRNA2T00109931001"/>
</dbReference>
<gene>
    <name evidence="2" type="ORF">DARMORV10_A06P29730.1</name>
</gene>
<protein>
    <submittedName>
        <fullName evidence="2">(rape) hypothetical protein</fullName>
    </submittedName>
</protein>
<proteinExistence type="predicted"/>
<feature type="compositionally biased region" description="Basic residues" evidence="1">
    <location>
        <begin position="1"/>
        <end position="10"/>
    </location>
</feature>